<feature type="region of interest" description="Disordered" evidence="1">
    <location>
        <begin position="366"/>
        <end position="484"/>
    </location>
</feature>
<feature type="compositionally biased region" description="Basic and acidic residues" evidence="1">
    <location>
        <begin position="1775"/>
        <end position="1786"/>
    </location>
</feature>
<keyword evidence="3" id="KW-1185">Reference proteome</keyword>
<feature type="compositionally biased region" description="Polar residues" evidence="1">
    <location>
        <begin position="185"/>
        <end position="200"/>
    </location>
</feature>
<feature type="compositionally biased region" description="Polar residues" evidence="1">
    <location>
        <begin position="318"/>
        <end position="328"/>
    </location>
</feature>
<dbReference type="EMBL" id="JAZHXI010000003">
    <property type="protein sequence ID" value="KAL2073249.1"/>
    <property type="molecule type" value="Genomic_DNA"/>
</dbReference>
<feature type="compositionally biased region" description="Polar residues" evidence="1">
    <location>
        <begin position="1477"/>
        <end position="1490"/>
    </location>
</feature>
<dbReference type="PANTHER" id="PTHR42105">
    <property type="entry name" value="DIM2-ASSOCIATED PROTEIN 1"/>
    <property type="match status" value="1"/>
</dbReference>
<feature type="region of interest" description="Disordered" evidence="1">
    <location>
        <begin position="1081"/>
        <end position="1130"/>
    </location>
</feature>
<feature type="compositionally biased region" description="Basic and acidic residues" evidence="1">
    <location>
        <begin position="208"/>
        <end position="217"/>
    </location>
</feature>
<evidence type="ECO:0000256" key="1">
    <source>
        <dbReference type="SAM" id="MobiDB-lite"/>
    </source>
</evidence>
<feature type="region of interest" description="Disordered" evidence="1">
    <location>
        <begin position="1226"/>
        <end position="1245"/>
    </location>
</feature>
<feature type="region of interest" description="Disordered" evidence="1">
    <location>
        <begin position="567"/>
        <end position="603"/>
    </location>
</feature>
<feature type="region of interest" description="Disordered" evidence="1">
    <location>
        <begin position="1"/>
        <end position="351"/>
    </location>
</feature>
<feature type="compositionally biased region" description="Polar residues" evidence="1">
    <location>
        <begin position="1864"/>
        <end position="1876"/>
    </location>
</feature>
<feature type="compositionally biased region" description="Basic and acidic residues" evidence="1">
    <location>
        <begin position="455"/>
        <end position="483"/>
    </location>
</feature>
<evidence type="ECO:0000313" key="3">
    <source>
        <dbReference type="Proteomes" id="UP001595075"/>
    </source>
</evidence>
<feature type="compositionally biased region" description="Basic and acidic residues" evidence="1">
    <location>
        <begin position="527"/>
        <end position="541"/>
    </location>
</feature>
<evidence type="ECO:0000313" key="2">
    <source>
        <dbReference type="EMBL" id="KAL2073249.1"/>
    </source>
</evidence>
<evidence type="ECO:0008006" key="4">
    <source>
        <dbReference type="Google" id="ProtNLM"/>
    </source>
</evidence>
<proteinExistence type="predicted"/>
<feature type="compositionally biased region" description="Basic and acidic residues" evidence="1">
    <location>
        <begin position="818"/>
        <end position="829"/>
    </location>
</feature>
<feature type="region of interest" description="Disordered" evidence="1">
    <location>
        <begin position="1448"/>
        <end position="1505"/>
    </location>
</feature>
<feature type="compositionally biased region" description="Low complexity" evidence="1">
    <location>
        <begin position="591"/>
        <end position="601"/>
    </location>
</feature>
<feature type="compositionally biased region" description="Basic and acidic residues" evidence="1">
    <location>
        <begin position="369"/>
        <end position="388"/>
    </location>
</feature>
<feature type="compositionally biased region" description="Polar residues" evidence="1">
    <location>
        <begin position="60"/>
        <end position="69"/>
    </location>
</feature>
<dbReference type="PANTHER" id="PTHR42105:SF1">
    <property type="entry name" value="TRANSALDOLASE"/>
    <property type="match status" value="1"/>
</dbReference>
<dbReference type="Proteomes" id="UP001595075">
    <property type="component" value="Unassembled WGS sequence"/>
</dbReference>
<name>A0ABR4CW03_9HELO</name>
<feature type="compositionally biased region" description="Polar residues" evidence="1">
    <location>
        <begin position="1704"/>
        <end position="1715"/>
    </location>
</feature>
<feature type="compositionally biased region" description="Polar residues" evidence="1">
    <location>
        <begin position="1382"/>
        <end position="1394"/>
    </location>
</feature>
<feature type="compositionally biased region" description="Basic residues" evidence="1">
    <location>
        <begin position="87"/>
        <end position="101"/>
    </location>
</feature>
<feature type="compositionally biased region" description="Polar residues" evidence="1">
    <location>
        <begin position="759"/>
        <end position="774"/>
    </location>
</feature>
<feature type="compositionally biased region" description="Basic and acidic residues" evidence="1">
    <location>
        <begin position="505"/>
        <end position="516"/>
    </location>
</feature>
<feature type="compositionally biased region" description="Polar residues" evidence="1">
    <location>
        <begin position="950"/>
        <end position="960"/>
    </location>
</feature>
<comment type="caution">
    <text evidence="2">The sequence shown here is derived from an EMBL/GenBank/DDBJ whole genome shotgun (WGS) entry which is preliminary data.</text>
</comment>
<feature type="compositionally biased region" description="Basic and acidic residues" evidence="1">
    <location>
        <begin position="398"/>
        <end position="416"/>
    </location>
</feature>
<feature type="compositionally biased region" description="Basic and acidic residues" evidence="1">
    <location>
        <begin position="267"/>
        <end position="277"/>
    </location>
</feature>
<feature type="region of interest" description="Disordered" evidence="1">
    <location>
        <begin position="737"/>
        <end position="860"/>
    </location>
</feature>
<feature type="region of interest" description="Disordered" evidence="1">
    <location>
        <begin position="945"/>
        <end position="967"/>
    </location>
</feature>
<feature type="compositionally biased region" description="Polar residues" evidence="1">
    <location>
        <begin position="117"/>
        <end position="131"/>
    </location>
</feature>
<feature type="compositionally biased region" description="Polar residues" evidence="1">
    <location>
        <begin position="1630"/>
        <end position="1640"/>
    </location>
</feature>
<organism evidence="2 3">
    <name type="scientific">Oculimacula yallundae</name>
    <dbReference type="NCBI Taxonomy" id="86028"/>
    <lineage>
        <taxon>Eukaryota</taxon>
        <taxon>Fungi</taxon>
        <taxon>Dikarya</taxon>
        <taxon>Ascomycota</taxon>
        <taxon>Pezizomycotina</taxon>
        <taxon>Leotiomycetes</taxon>
        <taxon>Helotiales</taxon>
        <taxon>Ploettnerulaceae</taxon>
        <taxon>Oculimacula</taxon>
    </lineage>
</organism>
<feature type="compositionally biased region" description="Polar residues" evidence="1">
    <location>
        <begin position="150"/>
        <end position="162"/>
    </location>
</feature>
<feature type="compositionally biased region" description="Low complexity" evidence="1">
    <location>
        <begin position="228"/>
        <end position="243"/>
    </location>
</feature>
<sequence>MGADRKVPPLPAPTETDSTTGGTEIGSRITEKSQYILPEDGSPITISTRRKKGDKDGHGLTTNKSQTSLLIEYFEGGKGSQADSRRPSVRVKVRPSSKSRSRSSNDHIQITERGSNRKPSYTKRIQLSPNVKSDKSLLLEGEGDDHSLHSYRSATEESNVTSRGGGPIEVEIMPRRHGSPLIPTGESSSKYVQMNASDISSMPADSFLDGKARSPERKRSRSLTRGEALAAGGAAGLVAGAVADKSRTPSRRRSRSLSPERIVAQKVVEKVRGDKSERRRKHSSRSRSVSGEHTTESVRSPRRRSSRTHNEESMVSGVDSSLLNSHLSGKSGDAYSFRSGTSKSSINNPKLLETVEDAIRRLILPELTALKREQSKHQTRDRERDRRGSVTSGSGISRDSREESTSGRRLSDRRSSTDLSSRPKVILNDTEVLSGNTVKGRKDRHINRVMTDSPRSFDRETSEETVVRDGEKVHRKRSSDGHKGLKMALAGAGLGALTTAALHKHQSEESFEEDRKERRRRRTKSRSRSDSLAESYEERNYEPVPPMPLMSDINASEITRASILSAETERPHSASQERITQVREVSRGVASPTTSTPTRTPVQLSKGLGGLGTQHSNFSRGNLSLHDISSQQQIHEEEYELDEHGRKVPMQYSPDREDSFVEEEHNGGTSRAAAALGGAALGAGLGATAMHHHDDTDDHHDPELLEDDHQDYYQNNQEVPPPLRYIPYAQERRGLSPIQSVSGYTEGDPDVQQRDSRLTHSTGSYSSLNKSPQHLRSGRSMKSLDSLGNVHGNRHDFADVRQGGLTDSELTQDGEYWEEQHRENDRNRELASPGSYRSSGVDFKHASNYTDDSADRPRLDRVATGQNVRGLGAIPDYVHTPNGVESAVASLVNESELTRDSGFSGNDGQYNRRGSYASFEDGAESHFTSRGNSPIKNSVTRDLEYDESDLGTSSQRNSPSRYAEEYDVDEQGRKIAMPKYKSHKADQAIAAGVAAAVLASRGKKNTDTDQIKYEDRLEHTGAPLHMSFKDRAMEGPGQIPSPRHSIDVPLSETASHEHLKMGASGLPDMHDPMPEIGYGDGESEVDTNPSIIQGPIGGTSQTSRDHWPGKATPPRSHMDTASSHGRRSDSNLKAAEAALVGAAVGAGGAAAIAHHNRELSGDHDDEWQRTSIDRKRDTLITNPYEGTSPIAAIGGDLDRDLLGQGLGNNFHPTKLDYQSARVTSPKDEGYISSAPNARSPGGATPEPRIKGVGFLDQDAEGGADAMVGEDPFYTPKHARHLSGMSHGMGSPIYDSATGNGIDRIQSRDIVALMDHLTVRDAQRSARDTEILVTLVRAAAEMRNSFEDMKRLLADTEDVIITEVQTNTDKSVNKAINGPRPQPQSGPRSIRQGSQDEMFDDIPNKKRNVFRRALKGLSMKSSNDLGKIEEMLVQLLGEVEGLKVAQGLKIDGHPGESYDDLGQEGNYDERGYEPEGNAGTSTASHASQSGHLSIPHSRGASATRVFDNRKFSDHRISTVPEGDEEELDHHEQAVLDNQFEHNEQLLTPTREVARGGSAPLGTPPQQYVAPASLSNENTPRTDKSKKHKSSSSSGWIPKVSRWSETTASTVLRGFRNSNKGGGRKGEEQYQEQELPSRSGSELGNYADNDPYGEDKLHSGYSQDQIDYDEVEAPRSLLPPEDPKYKAHRNSLNLQHPQPRVGPTHRYQTALESQAHNFDSPMSPRSMDWGSQTSLNRLPPQQTNRYSNGTNNTGHLSPVSDGGYSNGSASNQAPQRPPKEPLGPERPPKIRNGKLQKPSPLSTEHLPMDYDRANSPRSAPRSMPTGVPARKPTGPRSMSSASRSGGDLNRDETVIRRNKNRDTFGTIASNQSGESETF</sequence>
<reference evidence="2 3" key="1">
    <citation type="journal article" date="2024" name="Commun. Biol.">
        <title>Comparative genomic analysis of thermophilic fungi reveals convergent evolutionary adaptations and gene losses.</title>
        <authorList>
            <person name="Steindorff A.S."/>
            <person name="Aguilar-Pontes M.V."/>
            <person name="Robinson A.J."/>
            <person name="Andreopoulos B."/>
            <person name="LaButti K."/>
            <person name="Kuo A."/>
            <person name="Mondo S."/>
            <person name="Riley R."/>
            <person name="Otillar R."/>
            <person name="Haridas S."/>
            <person name="Lipzen A."/>
            <person name="Grimwood J."/>
            <person name="Schmutz J."/>
            <person name="Clum A."/>
            <person name="Reid I.D."/>
            <person name="Moisan M.C."/>
            <person name="Butler G."/>
            <person name="Nguyen T.T.M."/>
            <person name="Dewar K."/>
            <person name="Conant G."/>
            <person name="Drula E."/>
            <person name="Henrissat B."/>
            <person name="Hansel C."/>
            <person name="Singer S."/>
            <person name="Hutchinson M.I."/>
            <person name="de Vries R.P."/>
            <person name="Natvig D.O."/>
            <person name="Powell A.J."/>
            <person name="Tsang A."/>
            <person name="Grigoriev I.V."/>
        </authorList>
    </citation>
    <scope>NUCLEOTIDE SEQUENCE [LARGE SCALE GENOMIC DNA]</scope>
    <source>
        <strain evidence="2 3">CBS 494.80</strain>
    </source>
</reference>
<feature type="region of interest" description="Disordered" evidence="1">
    <location>
        <begin position="1552"/>
        <end position="1876"/>
    </location>
</feature>
<gene>
    <name evidence="2" type="ORF">VTL71DRAFT_10573</name>
</gene>
<feature type="compositionally biased region" description="Polar residues" evidence="1">
    <location>
        <begin position="1727"/>
        <end position="1753"/>
    </location>
</feature>
<feature type="region of interest" description="Disordered" evidence="1">
    <location>
        <begin position="502"/>
        <end position="550"/>
    </location>
</feature>
<feature type="region of interest" description="Disordered" evidence="1">
    <location>
        <begin position="1369"/>
        <end position="1403"/>
    </location>
</feature>
<feature type="compositionally biased region" description="Basic residues" evidence="1">
    <location>
        <begin position="517"/>
        <end position="526"/>
    </location>
</feature>
<accession>A0ABR4CW03</accession>
<feature type="compositionally biased region" description="Polar residues" evidence="1">
    <location>
        <begin position="338"/>
        <end position="348"/>
    </location>
</feature>
<protein>
    <recommendedName>
        <fullName evidence="4">Transaldolase</fullName>
    </recommendedName>
</protein>